<feature type="compositionally biased region" description="Basic residues" evidence="1">
    <location>
        <begin position="21"/>
        <end position="30"/>
    </location>
</feature>
<dbReference type="GeneID" id="25733103"/>
<dbReference type="OrthoDB" id="542744at2759"/>
<feature type="region of interest" description="Disordered" evidence="1">
    <location>
        <begin position="1"/>
        <end position="49"/>
    </location>
</feature>
<feature type="compositionally biased region" description="Gly residues" evidence="1">
    <location>
        <begin position="88"/>
        <end position="98"/>
    </location>
</feature>
<feature type="compositionally biased region" description="Low complexity" evidence="1">
    <location>
        <begin position="99"/>
        <end position="108"/>
    </location>
</feature>
<dbReference type="Gene3D" id="3.40.50.300">
    <property type="entry name" value="P-loop containing nucleotide triphosphate hydrolases"/>
    <property type="match status" value="1"/>
</dbReference>
<evidence type="ECO:0000313" key="2">
    <source>
        <dbReference type="EMBL" id="KIY92522.1"/>
    </source>
</evidence>
<accession>A0A0D2IX24</accession>
<gene>
    <name evidence="2" type="ORF">MNEG_15441</name>
</gene>
<feature type="compositionally biased region" description="Gly residues" evidence="1">
    <location>
        <begin position="109"/>
        <end position="129"/>
    </location>
</feature>
<evidence type="ECO:0000256" key="1">
    <source>
        <dbReference type="SAM" id="MobiDB-lite"/>
    </source>
</evidence>
<dbReference type="InterPro" id="IPR027417">
    <property type="entry name" value="P-loop_NTPase"/>
</dbReference>
<dbReference type="KEGG" id="mng:MNEG_15441"/>
<protein>
    <submittedName>
        <fullName evidence="2">Uncharacterized protein</fullName>
    </submittedName>
</protein>
<dbReference type="SUPFAM" id="SSF52540">
    <property type="entry name" value="P-loop containing nucleoside triphosphate hydrolases"/>
    <property type="match status" value="1"/>
</dbReference>
<keyword evidence="3" id="KW-1185">Reference proteome</keyword>
<dbReference type="RefSeq" id="XP_013891542.1">
    <property type="nucleotide sequence ID" value="XM_014036088.1"/>
</dbReference>
<feature type="region of interest" description="Disordered" evidence="1">
    <location>
        <begin position="73"/>
        <end position="132"/>
    </location>
</feature>
<sequence>MVESLDPTKGAASKGAEFKSSKPKGGKSKGGHGGGGDGGGDEDEDDRGGDAFARLRRRLANADEVVALATALPSVGFQGAPTLDGDDGGVGAGAGLGEAEGASAASFGGPDGPDGSGGGSGGGGGGGGRAAPVGLGPLKWFADYCSLASGEDGGDPRPRVQLMTLHASKGKEFEVAVIVGNLPDR</sequence>
<dbReference type="Proteomes" id="UP000054498">
    <property type="component" value="Unassembled WGS sequence"/>
</dbReference>
<name>A0A0D2IX24_9CHLO</name>
<organism evidence="2 3">
    <name type="scientific">Monoraphidium neglectum</name>
    <dbReference type="NCBI Taxonomy" id="145388"/>
    <lineage>
        <taxon>Eukaryota</taxon>
        <taxon>Viridiplantae</taxon>
        <taxon>Chlorophyta</taxon>
        <taxon>core chlorophytes</taxon>
        <taxon>Chlorophyceae</taxon>
        <taxon>CS clade</taxon>
        <taxon>Sphaeropleales</taxon>
        <taxon>Selenastraceae</taxon>
        <taxon>Monoraphidium</taxon>
    </lineage>
</organism>
<proteinExistence type="predicted"/>
<evidence type="ECO:0000313" key="3">
    <source>
        <dbReference type="Proteomes" id="UP000054498"/>
    </source>
</evidence>
<reference evidence="2 3" key="1">
    <citation type="journal article" date="2013" name="BMC Genomics">
        <title>Reconstruction of the lipid metabolism for the microalga Monoraphidium neglectum from its genome sequence reveals characteristics suitable for biofuel production.</title>
        <authorList>
            <person name="Bogen C."/>
            <person name="Al-Dilaimi A."/>
            <person name="Albersmeier A."/>
            <person name="Wichmann J."/>
            <person name="Grundmann M."/>
            <person name="Rupp O."/>
            <person name="Lauersen K.J."/>
            <person name="Blifernez-Klassen O."/>
            <person name="Kalinowski J."/>
            <person name="Goesmann A."/>
            <person name="Mussgnug J.H."/>
            <person name="Kruse O."/>
        </authorList>
    </citation>
    <scope>NUCLEOTIDE SEQUENCE [LARGE SCALE GENOMIC DNA]</scope>
    <source>
        <strain evidence="2 3">SAG 48.87</strain>
    </source>
</reference>
<dbReference type="EMBL" id="KK105548">
    <property type="protein sequence ID" value="KIY92522.1"/>
    <property type="molecule type" value="Genomic_DNA"/>
</dbReference>
<dbReference type="AlphaFoldDB" id="A0A0D2IX24"/>